<dbReference type="AlphaFoldDB" id="A0A0V1GFR3"/>
<gene>
    <name evidence="2" type="ORF">T4B_11638</name>
</gene>
<evidence type="ECO:0000313" key="3">
    <source>
        <dbReference type="Proteomes" id="UP000054805"/>
    </source>
</evidence>
<feature type="region of interest" description="Disordered" evidence="1">
    <location>
        <begin position="36"/>
        <end position="57"/>
    </location>
</feature>
<proteinExistence type="predicted"/>
<evidence type="ECO:0000256" key="1">
    <source>
        <dbReference type="SAM" id="MobiDB-lite"/>
    </source>
</evidence>
<dbReference type="Proteomes" id="UP000054805">
    <property type="component" value="Unassembled WGS sequence"/>
</dbReference>
<evidence type="ECO:0000313" key="2">
    <source>
        <dbReference type="EMBL" id="KRY96850.1"/>
    </source>
</evidence>
<dbReference type="EMBL" id="JYDS01002841">
    <property type="protein sequence ID" value="KRY96850.1"/>
    <property type="molecule type" value="Genomic_DNA"/>
</dbReference>
<sequence length="57" mass="6818">MNLEIPDSHEFNQNDVVMTNNIKNNRNIRDLNELEPKNYSVDPEHKNEPRNSRLTRI</sequence>
<protein>
    <submittedName>
        <fullName evidence="2">Uncharacterized protein</fullName>
    </submittedName>
</protein>
<comment type="caution">
    <text evidence="2">The sequence shown here is derived from an EMBL/GenBank/DDBJ whole genome shotgun (WGS) entry which is preliminary data.</text>
</comment>
<name>A0A0V1GFR3_TRIPS</name>
<reference evidence="2 3" key="1">
    <citation type="submission" date="2015-01" db="EMBL/GenBank/DDBJ databases">
        <title>Evolution of Trichinella species and genotypes.</title>
        <authorList>
            <person name="Korhonen P.K."/>
            <person name="Edoardo P."/>
            <person name="Giuseppe L.R."/>
            <person name="Gasser R.B."/>
        </authorList>
    </citation>
    <scope>NUCLEOTIDE SEQUENCE [LARGE SCALE GENOMIC DNA]</scope>
    <source>
        <strain evidence="2">ISS588</strain>
    </source>
</reference>
<keyword evidence="3" id="KW-1185">Reference proteome</keyword>
<feature type="compositionally biased region" description="Basic and acidic residues" evidence="1">
    <location>
        <begin position="36"/>
        <end position="51"/>
    </location>
</feature>
<organism evidence="2 3">
    <name type="scientific">Trichinella pseudospiralis</name>
    <name type="common">Parasitic roundworm</name>
    <dbReference type="NCBI Taxonomy" id="6337"/>
    <lineage>
        <taxon>Eukaryota</taxon>
        <taxon>Metazoa</taxon>
        <taxon>Ecdysozoa</taxon>
        <taxon>Nematoda</taxon>
        <taxon>Enoplea</taxon>
        <taxon>Dorylaimia</taxon>
        <taxon>Trichinellida</taxon>
        <taxon>Trichinellidae</taxon>
        <taxon>Trichinella</taxon>
    </lineage>
</organism>
<accession>A0A0V1GFR3</accession>